<dbReference type="OrthoDB" id="5093129at2759"/>
<keyword evidence="3" id="KW-1185">Reference proteome</keyword>
<evidence type="ECO:0000313" key="2">
    <source>
        <dbReference type="EMBL" id="CZR69384.1"/>
    </source>
</evidence>
<accession>A0A1L7XWG9</accession>
<dbReference type="PANTHER" id="PTHR47785:SF4">
    <property type="entry name" value="ZN(II)2CYS6 TRANSCRIPTION FACTOR (EUROFUNG)"/>
    <property type="match status" value="1"/>
</dbReference>
<evidence type="ECO:0000313" key="3">
    <source>
        <dbReference type="Proteomes" id="UP000184330"/>
    </source>
</evidence>
<dbReference type="STRING" id="576137.A0A1L7XWG9"/>
<dbReference type="EMBL" id="FJOG01000069">
    <property type="protein sequence ID" value="CZR69384.1"/>
    <property type="molecule type" value="Genomic_DNA"/>
</dbReference>
<sequence length="180" mass="19412">MVDVFEDSFPTFGASSRMCGALSTQERSPPATDILTARLRAKFYGAQVITYRPYVQKILELSSPGTVSSDRSARAVYAIRREGSKALINSTRAFHGLGGRRLIMTNVWGTPVGQPSRSSSRILRPPTQPPYRRQGAPIPPHQNAGVPKHACAAELVAGSGYQDLGVYGLADGPLAFELQP</sequence>
<reference evidence="2 3" key="1">
    <citation type="submission" date="2016-03" db="EMBL/GenBank/DDBJ databases">
        <authorList>
            <person name="Ploux O."/>
        </authorList>
    </citation>
    <scope>NUCLEOTIDE SEQUENCE [LARGE SCALE GENOMIC DNA]</scope>
    <source>
        <strain evidence="2 3">UAMH 11012</strain>
    </source>
</reference>
<gene>
    <name evidence="2" type="ORF">PAC_19284</name>
</gene>
<protein>
    <submittedName>
        <fullName evidence="2">Uncharacterized protein</fullName>
    </submittedName>
</protein>
<name>A0A1L7XWG9_9HELO</name>
<dbReference type="AlphaFoldDB" id="A0A1L7XWG9"/>
<feature type="compositionally biased region" description="Low complexity" evidence="1">
    <location>
        <begin position="115"/>
        <end position="125"/>
    </location>
</feature>
<dbReference type="Proteomes" id="UP000184330">
    <property type="component" value="Unassembled WGS sequence"/>
</dbReference>
<organism evidence="2 3">
    <name type="scientific">Phialocephala subalpina</name>
    <dbReference type="NCBI Taxonomy" id="576137"/>
    <lineage>
        <taxon>Eukaryota</taxon>
        <taxon>Fungi</taxon>
        <taxon>Dikarya</taxon>
        <taxon>Ascomycota</taxon>
        <taxon>Pezizomycotina</taxon>
        <taxon>Leotiomycetes</taxon>
        <taxon>Helotiales</taxon>
        <taxon>Mollisiaceae</taxon>
        <taxon>Phialocephala</taxon>
        <taxon>Phialocephala fortinii species complex</taxon>
    </lineage>
</organism>
<feature type="region of interest" description="Disordered" evidence="1">
    <location>
        <begin position="111"/>
        <end position="145"/>
    </location>
</feature>
<evidence type="ECO:0000256" key="1">
    <source>
        <dbReference type="SAM" id="MobiDB-lite"/>
    </source>
</evidence>
<dbReference type="InterPro" id="IPR053181">
    <property type="entry name" value="EcdB-like_regulator"/>
</dbReference>
<proteinExistence type="predicted"/>
<dbReference type="PANTHER" id="PTHR47785">
    <property type="entry name" value="ZN(II)2CYS6 TRANSCRIPTION FACTOR (EUROFUNG)-RELATED-RELATED"/>
    <property type="match status" value="1"/>
</dbReference>